<comment type="subunit">
    <text evidence="7">Monomer. Binds directly to the core enzyme of the DNA-dependent RNA polymerase and to nascent RNA.</text>
</comment>
<keyword evidence="11" id="KW-1185">Reference proteome</keyword>
<dbReference type="Gene3D" id="1.10.150.20">
    <property type="entry name" value="5' to 3' exonuclease, C-terminal subdomain"/>
    <property type="match status" value="2"/>
</dbReference>
<keyword evidence="3 7" id="KW-0889">Transcription antitermination</keyword>
<dbReference type="Gene3D" id="2.40.50.140">
    <property type="entry name" value="Nucleic acid-binding proteins"/>
    <property type="match status" value="1"/>
</dbReference>
<dbReference type="SMART" id="SM00278">
    <property type="entry name" value="HhH1"/>
    <property type="match status" value="3"/>
</dbReference>
<dbReference type="InterPro" id="IPR010213">
    <property type="entry name" value="TF_NusA"/>
</dbReference>
<dbReference type="InterPro" id="IPR058582">
    <property type="entry name" value="KH_NusA_2nd"/>
</dbReference>
<reference evidence="10 11" key="1">
    <citation type="submission" date="2019-08" db="EMBL/GenBank/DDBJ databases">
        <title>Bradymonadales sp. TMQ4.</title>
        <authorList>
            <person name="Liang Q."/>
        </authorList>
    </citation>
    <scope>NUCLEOTIDE SEQUENCE [LARGE SCALE GENOMIC DNA]</scope>
    <source>
        <strain evidence="10 11">TMQ4</strain>
    </source>
</reference>
<evidence type="ECO:0000256" key="5">
    <source>
        <dbReference type="ARBA" id="ARBA00023015"/>
    </source>
</evidence>
<dbReference type="Pfam" id="PF26594">
    <property type="entry name" value="KH_NusA_2nd"/>
    <property type="match status" value="1"/>
</dbReference>
<evidence type="ECO:0000256" key="1">
    <source>
        <dbReference type="ARBA" id="ARBA00022472"/>
    </source>
</evidence>
<dbReference type="Pfam" id="PF13184">
    <property type="entry name" value="KH_NusA_1st"/>
    <property type="match status" value="1"/>
</dbReference>
<evidence type="ECO:0000256" key="6">
    <source>
        <dbReference type="ARBA" id="ARBA00023163"/>
    </source>
</evidence>
<gene>
    <name evidence="7 10" type="primary">nusA</name>
    <name evidence="10" type="ORF">FRC98_02685</name>
</gene>
<dbReference type="PANTHER" id="PTHR22648:SF0">
    <property type="entry name" value="TRANSCRIPTION TERMINATION_ANTITERMINATION PROTEIN NUSA"/>
    <property type="match status" value="1"/>
</dbReference>
<dbReference type="Pfam" id="PF08529">
    <property type="entry name" value="NusA_N"/>
    <property type="match status" value="2"/>
</dbReference>
<keyword evidence="6 7" id="KW-0804">Transcription</keyword>
<dbReference type="InterPro" id="IPR012340">
    <property type="entry name" value="NA-bd_OB-fold"/>
</dbReference>
<comment type="caution">
    <text evidence="10">The sequence shown here is derived from an EMBL/GenBank/DDBJ whole genome shotgun (WGS) entry which is preliminary data.</text>
</comment>
<dbReference type="InterPro" id="IPR010995">
    <property type="entry name" value="DNA_repair_Rad51/TF_NusA_a-hlx"/>
</dbReference>
<dbReference type="RefSeq" id="WP_146979751.1">
    <property type="nucleotide sequence ID" value="NZ_VOSM01000001.1"/>
</dbReference>
<dbReference type="SMART" id="SM00316">
    <property type="entry name" value="S1"/>
    <property type="match status" value="1"/>
</dbReference>
<evidence type="ECO:0000256" key="4">
    <source>
        <dbReference type="ARBA" id="ARBA00022884"/>
    </source>
</evidence>
<dbReference type="PROSITE" id="PS50084">
    <property type="entry name" value="KH_TYPE_1"/>
    <property type="match status" value="1"/>
</dbReference>
<keyword evidence="5 7" id="KW-0805">Transcription regulation</keyword>
<evidence type="ECO:0000259" key="9">
    <source>
        <dbReference type="PROSITE" id="PS50126"/>
    </source>
</evidence>
<dbReference type="Gene3D" id="3.30.300.20">
    <property type="match status" value="2"/>
</dbReference>
<dbReference type="InterPro" id="IPR030842">
    <property type="entry name" value="TF_NusA_bacterial"/>
</dbReference>
<evidence type="ECO:0000313" key="10">
    <source>
        <dbReference type="EMBL" id="TXD39322.1"/>
    </source>
</evidence>
<dbReference type="CDD" id="cd04455">
    <property type="entry name" value="S1_NusA"/>
    <property type="match status" value="1"/>
</dbReference>
<keyword evidence="1 7" id="KW-0806">Transcription termination</keyword>
<dbReference type="FunFam" id="3.30.300.20:FF:000005">
    <property type="entry name" value="Transcription termination/antitermination protein NusA"/>
    <property type="match status" value="1"/>
</dbReference>
<dbReference type="GO" id="GO:0006281">
    <property type="term" value="P:DNA repair"/>
    <property type="evidence" value="ECO:0007669"/>
    <property type="project" value="InterPro"/>
</dbReference>
<protein>
    <recommendedName>
        <fullName evidence="7">Transcription termination/antitermination protein NusA</fullName>
    </recommendedName>
</protein>
<comment type="subcellular location">
    <subcellularLocation>
        <location evidence="7">Cytoplasm</location>
    </subcellularLocation>
</comment>
<dbReference type="CDD" id="cd02134">
    <property type="entry name" value="KH-II_NusA_rpt1"/>
    <property type="match status" value="1"/>
</dbReference>
<organism evidence="10 11">
    <name type="scientific">Lujinxingia vulgaris</name>
    <dbReference type="NCBI Taxonomy" id="2600176"/>
    <lineage>
        <taxon>Bacteria</taxon>
        <taxon>Deltaproteobacteria</taxon>
        <taxon>Bradymonadales</taxon>
        <taxon>Lujinxingiaceae</taxon>
        <taxon>Lujinxingia</taxon>
    </lineage>
</organism>
<evidence type="ECO:0000313" key="11">
    <source>
        <dbReference type="Proteomes" id="UP000321412"/>
    </source>
</evidence>
<dbReference type="InterPro" id="IPR003029">
    <property type="entry name" value="S1_domain"/>
</dbReference>
<dbReference type="InterPro" id="IPR015946">
    <property type="entry name" value="KH_dom-like_a/b"/>
</dbReference>
<dbReference type="PROSITE" id="PS50126">
    <property type="entry name" value="S1"/>
    <property type="match status" value="1"/>
</dbReference>
<dbReference type="AlphaFoldDB" id="A0A5C6XNY6"/>
<proteinExistence type="inferred from homology"/>
<dbReference type="GO" id="GO:0003723">
    <property type="term" value="F:RNA binding"/>
    <property type="evidence" value="ECO:0007669"/>
    <property type="project" value="UniProtKB-UniRule"/>
</dbReference>
<dbReference type="GO" id="GO:0003677">
    <property type="term" value="F:DNA binding"/>
    <property type="evidence" value="ECO:0007669"/>
    <property type="project" value="InterPro"/>
</dbReference>
<feature type="region of interest" description="Disordered" evidence="8">
    <location>
        <begin position="527"/>
        <end position="575"/>
    </location>
</feature>
<name>A0A5C6XNY6_9DELT</name>
<keyword evidence="2 7" id="KW-0963">Cytoplasm</keyword>
<dbReference type="GO" id="GO:0000166">
    <property type="term" value="F:nucleotide binding"/>
    <property type="evidence" value="ECO:0007669"/>
    <property type="project" value="InterPro"/>
</dbReference>
<dbReference type="HAMAP" id="MF_00945_B">
    <property type="entry name" value="NusA_B"/>
    <property type="match status" value="1"/>
</dbReference>
<dbReference type="GO" id="GO:0031564">
    <property type="term" value="P:transcription antitermination"/>
    <property type="evidence" value="ECO:0007669"/>
    <property type="project" value="UniProtKB-UniRule"/>
</dbReference>
<comment type="function">
    <text evidence="7">Participates in both transcription termination and antitermination.</text>
</comment>
<accession>A0A5C6XNY6</accession>
<dbReference type="SMART" id="SM00322">
    <property type="entry name" value="KH"/>
    <property type="match status" value="2"/>
</dbReference>
<feature type="domain" description="S1 motif" evidence="9">
    <location>
        <begin position="158"/>
        <end position="222"/>
    </location>
</feature>
<dbReference type="EMBL" id="VOSM01000001">
    <property type="protein sequence ID" value="TXD39322.1"/>
    <property type="molecule type" value="Genomic_DNA"/>
</dbReference>
<evidence type="ECO:0000256" key="3">
    <source>
        <dbReference type="ARBA" id="ARBA00022814"/>
    </source>
</evidence>
<keyword evidence="4 7" id="KW-0694">RNA-binding</keyword>
<evidence type="ECO:0000256" key="8">
    <source>
        <dbReference type="SAM" id="MobiDB-lite"/>
    </source>
</evidence>
<dbReference type="Pfam" id="PF00575">
    <property type="entry name" value="S1"/>
    <property type="match status" value="1"/>
</dbReference>
<dbReference type="PANTHER" id="PTHR22648">
    <property type="entry name" value="TRANSCRIPTION TERMINATION FACTOR NUSA"/>
    <property type="match status" value="1"/>
</dbReference>
<dbReference type="InterPro" id="IPR013735">
    <property type="entry name" value="TF_NusA_N"/>
</dbReference>
<dbReference type="FunFam" id="3.30.300.20:FF:000002">
    <property type="entry name" value="Transcription termination/antitermination protein NusA"/>
    <property type="match status" value="1"/>
</dbReference>
<dbReference type="Proteomes" id="UP000321412">
    <property type="component" value="Unassembled WGS sequence"/>
</dbReference>
<evidence type="ECO:0000256" key="7">
    <source>
        <dbReference type="HAMAP-Rule" id="MF_00945"/>
    </source>
</evidence>
<dbReference type="InterPro" id="IPR025249">
    <property type="entry name" value="TF_NusA_KH_1st"/>
</dbReference>
<feature type="compositionally biased region" description="Acidic residues" evidence="8">
    <location>
        <begin position="538"/>
        <end position="550"/>
    </location>
</feature>
<dbReference type="SUPFAM" id="SSF50249">
    <property type="entry name" value="Nucleic acid-binding proteins"/>
    <property type="match status" value="1"/>
</dbReference>
<dbReference type="SUPFAM" id="SSF54814">
    <property type="entry name" value="Prokaryotic type KH domain (KH-domain type II)"/>
    <property type="match status" value="2"/>
</dbReference>
<dbReference type="InterPro" id="IPR036555">
    <property type="entry name" value="NusA_N_sf"/>
</dbReference>
<evidence type="ECO:0000256" key="2">
    <source>
        <dbReference type="ARBA" id="ARBA00022490"/>
    </source>
</evidence>
<dbReference type="GO" id="GO:0003700">
    <property type="term" value="F:DNA-binding transcription factor activity"/>
    <property type="evidence" value="ECO:0007669"/>
    <property type="project" value="InterPro"/>
</dbReference>
<dbReference type="InterPro" id="IPR003583">
    <property type="entry name" value="Hlx-hairpin-Hlx_DNA-bd_motif"/>
</dbReference>
<dbReference type="SUPFAM" id="SSF47794">
    <property type="entry name" value="Rad51 N-terminal domain-like"/>
    <property type="match status" value="2"/>
</dbReference>
<dbReference type="Gene3D" id="3.30.1480.10">
    <property type="entry name" value="NusA, N-terminal domain"/>
    <property type="match status" value="1"/>
</dbReference>
<comment type="similarity">
    <text evidence="7">Belongs to the NusA family.</text>
</comment>
<dbReference type="GO" id="GO:0006353">
    <property type="term" value="P:DNA-templated transcription termination"/>
    <property type="evidence" value="ECO:0007669"/>
    <property type="project" value="UniProtKB-UniRule"/>
</dbReference>
<dbReference type="CDD" id="cd22529">
    <property type="entry name" value="KH-II_NusA_rpt2"/>
    <property type="match status" value="1"/>
</dbReference>
<dbReference type="SUPFAM" id="SSF69705">
    <property type="entry name" value="Transcription factor NusA, N-terminal domain"/>
    <property type="match status" value="1"/>
</dbReference>
<dbReference type="NCBIfam" id="TIGR01953">
    <property type="entry name" value="NusA"/>
    <property type="match status" value="1"/>
</dbReference>
<dbReference type="InterPro" id="IPR009019">
    <property type="entry name" value="KH_sf_prok-type"/>
</dbReference>
<dbReference type="InterPro" id="IPR004087">
    <property type="entry name" value="KH_dom"/>
</dbReference>
<dbReference type="GO" id="GO:0005829">
    <property type="term" value="C:cytosol"/>
    <property type="evidence" value="ECO:0007669"/>
    <property type="project" value="TreeGrafter"/>
</dbReference>
<dbReference type="Pfam" id="PF14520">
    <property type="entry name" value="HHH_5"/>
    <property type="match status" value="2"/>
</dbReference>
<sequence>MNLNSVIEEVGRTKGIDKSILVETLEAAILTAARRTYGAQREIEAEYNEESGEVQLFQIITVSDDVENPYREVSVEEVREAGFEAEPGDELLFQIFYREDDKEKAKAQDKRYGKLLKLDSYNSTFGRIAAQTAKQVIIQRVREAERDIIYDEYKDTVGDMVIGRVRRFEKGNIIVDLGRTDAILPRREQTPRESYRPGDRLQAMIKEVQKSSRDPQVVLTRADPMLLLKLFEQEVPEIHEGAVRIVAVAREPGVRTKVAVYSRDSDVDPVGACVGMRGSRVQAVVQELRGEKIDIVPYVEDTARFVCNAISPAEVAKVLIDESNMTMELIVPDDQLSLAIGRGGQNVRLAAQLTGWNLDIISETRLKNMMAESRAQLLEFEGITEDMVDTLFTLGYNKLEHMAHAAAPELAQIPGLNAESAARIIAAAAEILARPAPGSPEAMTEADYERKALEEIRGVGTKVAASLHDSGYITVEHIAFAEDASKLAEAAGLGKNVKKAKQILSAAEDHLKRELELDDEAFEARRAEFKAAQAEGAESTDEAEATETQEEQPATAGDEAAQPAEATKSDDEEDA</sequence>
<dbReference type="OrthoDB" id="9807233at2"/>